<comment type="caution">
    <text evidence="2">The sequence shown here is derived from an EMBL/GenBank/DDBJ whole genome shotgun (WGS) entry which is preliminary data.</text>
</comment>
<accession>A0A2M9C9H8</accession>
<feature type="transmembrane region" description="Helical" evidence="1">
    <location>
        <begin position="7"/>
        <end position="25"/>
    </location>
</feature>
<dbReference type="AlphaFoldDB" id="A0A2M9C9H8"/>
<evidence type="ECO:0000313" key="3">
    <source>
        <dbReference type="Proteomes" id="UP000228740"/>
    </source>
</evidence>
<keyword evidence="1" id="KW-0472">Membrane</keyword>
<gene>
    <name evidence="2" type="ORF">CLV73_1506</name>
</gene>
<feature type="transmembrane region" description="Helical" evidence="1">
    <location>
        <begin position="93"/>
        <end position="112"/>
    </location>
</feature>
<proteinExistence type="predicted"/>
<dbReference type="Proteomes" id="UP000228740">
    <property type="component" value="Unassembled WGS sequence"/>
</dbReference>
<keyword evidence="1" id="KW-1133">Transmembrane helix</keyword>
<feature type="transmembrane region" description="Helical" evidence="1">
    <location>
        <begin position="61"/>
        <end position="81"/>
    </location>
</feature>
<dbReference type="RefSeq" id="WP_100376198.1">
    <property type="nucleotide sequence ID" value="NZ_PGFD01000001.1"/>
</dbReference>
<sequence length="120" mass="14388">MKTFIKYDFYIQILFLITGIVSIFIDESYIRGLSFYFLVGIPQIVSYIIKLFFDVEKSLIFFIYGFFIIPVWISLILYLLFGSYSYELSNLFIAIPFFGFFYSPILALLYIFDCYKLYKF</sequence>
<reference evidence="2 3" key="1">
    <citation type="submission" date="2017-11" db="EMBL/GenBank/DDBJ databases">
        <title>Genomic Encyclopedia of Archaeal and Bacterial Type Strains, Phase II (KMG-II): From Individual Species to Whole Genera.</title>
        <authorList>
            <person name="Goeker M."/>
        </authorList>
    </citation>
    <scope>NUCLEOTIDE SEQUENCE [LARGE SCALE GENOMIC DNA]</scope>
    <source>
        <strain evidence="2 3">DSM 27617</strain>
    </source>
</reference>
<organism evidence="2 3">
    <name type="scientific">Chryseobacterium geocarposphaerae</name>
    <dbReference type="NCBI Taxonomy" id="1416776"/>
    <lineage>
        <taxon>Bacteria</taxon>
        <taxon>Pseudomonadati</taxon>
        <taxon>Bacteroidota</taxon>
        <taxon>Flavobacteriia</taxon>
        <taxon>Flavobacteriales</taxon>
        <taxon>Weeksellaceae</taxon>
        <taxon>Chryseobacterium group</taxon>
        <taxon>Chryseobacterium</taxon>
    </lineage>
</organism>
<dbReference type="EMBL" id="PGFD01000001">
    <property type="protein sequence ID" value="PJJ67491.1"/>
    <property type="molecule type" value="Genomic_DNA"/>
</dbReference>
<dbReference type="OrthoDB" id="1270942at2"/>
<name>A0A2M9C9H8_9FLAO</name>
<protein>
    <submittedName>
        <fullName evidence="2">Uncharacterized protein</fullName>
    </submittedName>
</protein>
<evidence type="ECO:0000256" key="1">
    <source>
        <dbReference type="SAM" id="Phobius"/>
    </source>
</evidence>
<keyword evidence="3" id="KW-1185">Reference proteome</keyword>
<evidence type="ECO:0000313" key="2">
    <source>
        <dbReference type="EMBL" id="PJJ67491.1"/>
    </source>
</evidence>
<feature type="transmembrane region" description="Helical" evidence="1">
    <location>
        <begin position="31"/>
        <end position="49"/>
    </location>
</feature>
<keyword evidence="1" id="KW-0812">Transmembrane</keyword>